<dbReference type="CDD" id="cd10787">
    <property type="entry name" value="LamB_YcsF_like"/>
    <property type="match status" value="1"/>
</dbReference>
<dbReference type="SUPFAM" id="SSF88713">
    <property type="entry name" value="Glycoside hydrolase/deacetylase"/>
    <property type="match status" value="1"/>
</dbReference>
<dbReference type="NCBIfam" id="NF003814">
    <property type="entry name" value="PRK05406.1-3"/>
    <property type="match status" value="1"/>
</dbReference>
<comment type="similarity">
    <text evidence="1">Belongs to the LamB/PxpA family.</text>
</comment>
<dbReference type="EMBL" id="ABYI02000040">
    <property type="protein sequence ID" value="EEG72662.1"/>
    <property type="molecule type" value="Genomic_DNA"/>
</dbReference>
<comment type="subunit">
    <text evidence="1">Forms a complex composed of PxpA, PxpB and PxpC.</text>
</comment>
<dbReference type="GO" id="GO:0017168">
    <property type="term" value="F:5-oxoprolinase (ATP-hydrolyzing) activity"/>
    <property type="evidence" value="ECO:0007669"/>
    <property type="project" value="UniProtKB-UniRule"/>
</dbReference>
<organism evidence="2 3">
    <name type="scientific">[Clostridium] hylemonae DSM 15053</name>
    <dbReference type="NCBI Taxonomy" id="553973"/>
    <lineage>
        <taxon>Bacteria</taxon>
        <taxon>Bacillati</taxon>
        <taxon>Bacillota</taxon>
        <taxon>Clostridia</taxon>
        <taxon>Lachnospirales</taxon>
        <taxon>Lachnospiraceae</taxon>
    </lineage>
</organism>
<dbReference type="GO" id="GO:0005524">
    <property type="term" value="F:ATP binding"/>
    <property type="evidence" value="ECO:0007669"/>
    <property type="project" value="UniProtKB-UniRule"/>
</dbReference>
<reference evidence="2" key="2">
    <citation type="submission" date="2013-06" db="EMBL/GenBank/DDBJ databases">
        <title>Draft genome sequence of Clostridium hylemonae (DSM 15053).</title>
        <authorList>
            <person name="Sudarsanam P."/>
            <person name="Ley R."/>
            <person name="Guruge J."/>
            <person name="Turnbaugh P.J."/>
            <person name="Mahowald M."/>
            <person name="Liep D."/>
            <person name="Gordon J."/>
        </authorList>
    </citation>
    <scope>NUCLEOTIDE SEQUENCE</scope>
    <source>
        <strain evidence="2">DSM 15053</strain>
    </source>
</reference>
<evidence type="ECO:0000256" key="1">
    <source>
        <dbReference type="HAMAP-Rule" id="MF_00691"/>
    </source>
</evidence>
<gene>
    <name evidence="1" type="primary">pxpA</name>
    <name evidence="2" type="ORF">CLOHYLEM_07301</name>
</gene>
<dbReference type="NCBIfam" id="NF003816">
    <property type="entry name" value="PRK05406.1-5"/>
    <property type="match status" value="1"/>
</dbReference>
<comment type="caution">
    <text evidence="2">The sequence shown here is derived from an EMBL/GenBank/DDBJ whole genome shotgun (WGS) entry which is preliminary data.</text>
</comment>
<dbReference type="AlphaFoldDB" id="C0C5C5"/>
<dbReference type="InterPro" id="IPR005501">
    <property type="entry name" value="LamB/YcsF/PxpA-like"/>
</dbReference>
<keyword evidence="1" id="KW-0067">ATP-binding</keyword>
<dbReference type="PANTHER" id="PTHR30292">
    <property type="entry name" value="UNCHARACTERIZED PROTEIN YBGL-RELATED"/>
    <property type="match status" value="1"/>
</dbReference>
<dbReference type="Gene3D" id="3.20.20.370">
    <property type="entry name" value="Glycoside hydrolase/deacetylase"/>
    <property type="match status" value="1"/>
</dbReference>
<dbReference type="Proteomes" id="UP000004893">
    <property type="component" value="Unassembled WGS sequence"/>
</dbReference>
<proteinExistence type="inferred from homology"/>
<dbReference type="EC" id="3.5.2.9" evidence="1"/>
<dbReference type="HOGENOM" id="CLU_069535_0_0_9"/>
<reference evidence="2" key="1">
    <citation type="submission" date="2009-02" db="EMBL/GenBank/DDBJ databases">
        <authorList>
            <person name="Fulton L."/>
            <person name="Clifton S."/>
            <person name="Fulton B."/>
            <person name="Xu J."/>
            <person name="Minx P."/>
            <person name="Pepin K.H."/>
            <person name="Johnson M."/>
            <person name="Bhonagiri V."/>
            <person name="Nash W.E."/>
            <person name="Mardis E.R."/>
            <person name="Wilson R.K."/>
        </authorList>
    </citation>
    <scope>NUCLEOTIDE SEQUENCE [LARGE SCALE GENOMIC DNA]</scope>
    <source>
        <strain evidence="2">DSM 15053</strain>
    </source>
</reference>
<dbReference type="PANTHER" id="PTHR30292:SF0">
    <property type="entry name" value="5-OXOPROLINASE SUBUNIT A"/>
    <property type="match status" value="1"/>
</dbReference>
<dbReference type="InterPro" id="IPR011330">
    <property type="entry name" value="Glyco_hydro/deAcase_b/a-brl"/>
</dbReference>
<keyword evidence="3" id="KW-1185">Reference proteome</keyword>
<dbReference type="STRING" id="553973.CLOHYLEM_07301"/>
<dbReference type="Pfam" id="PF03746">
    <property type="entry name" value="LamB_YcsF"/>
    <property type="match status" value="1"/>
</dbReference>
<comment type="function">
    <text evidence="1">Catalyzes the cleavage of 5-oxoproline to form L-glutamate coupled to the hydrolysis of ATP to ADP and inorganic phosphate.</text>
</comment>
<accession>C0C5C5</accession>
<protein>
    <recommendedName>
        <fullName evidence="1">5-oxoprolinase subunit A</fullName>
        <shortName evidence="1">5-OPase subunit A</shortName>
        <ecNumber evidence="1">3.5.2.9</ecNumber>
    </recommendedName>
    <alternativeName>
        <fullName evidence="1">5-oxoprolinase (ATP-hydrolyzing) subunit A</fullName>
    </alternativeName>
</protein>
<dbReference type="GO" id="GO:0005975">
    <property type="term" value="P:carbohydrate metabolic process"/>
    <property type="evidence" value="ECO:0007669"/>
    <property type="project" value="InterPro"/>
</dbReference>
<evidence type="ECO:0000313" key="2">
    <source>
        <dbReference type="EMBL" id="EEG72662.1"/>
    </source>
</evidence>
<name>C0C5C5_9FIRM</name>
<dbReference type="HAMAP" id="MF_00691">
    <property type="entry name" value="PxpA"/>
    <property type="match status" value="1"/>
</dbReference>
<keyword evidence="1" id="KW-0378">Hydrolase</keyword>
<keyword evidence="1" id="KW-0547">Nucleotide-binding</keyword>
<dbReference type="eggNOG" id="COG1540">
    <property type="taxonomic scope" value="Bacteria"/>
</dbReference>
<comment type="catalytic activity">
    <reaction evidence="1">
        <text>5-oxo-L-proline + ATP + 2 H2O = L-glutamate + ADP + phosphate + H(+)</text>
        <dbReference type="Rhea" id="RHEA:10348"/>
        <dbReference type="ChEBI" id="CHEBI:15377"/>
        <dbReference type="ChEBI" id="CHEBI:15378"/>
        <dbReference type="ChEBI" id="CHEBI:29985"/>
        <dbReference type="ChEBI" id="CHEBI:30616"/>
        <dbReference type="ChEBI" id="CHEBI:43474"/>
        <dbReference type="ChEBI" id="CHEBI:58402"/>
        <dbReference type="ChEBI" id="CHEBI:456216"/>
        <dbReference type="EC" id="3.5.2.9"/>
    </reaction>
</comment>
<sequence>MQNSNIKQGGCLMYTVDLNCDLGESFGNYKCGMDEEVIPYISSANVACGFHASDPVVMAKTVALAKESGVCIGAHPGYPDLAGFGRRNLDASPEEVKAMVQYQVGALHAFCTAQRVRLCHVKPHGAMYNMACRDQALAEAVCEGIFEVDPGLILLGPAGSQLLNAAEAFGLTCAREVFADRAYEEDGSLVPRSRPGAMITDEDEAITRVIRMVKDKKVTAVTGRDIEVTADSVCVHGDGPKALAFVVKIREALKIENIQVVPFGKLDG</sequence>
<evidence type="ECO:0000313" key="3">
    <source>
        <dbReference type="Proteomes" id="UP000004893"/>
    </source>
</evidence>